<proteinExistence type="predicted"/>
<dbReference type="InterPro" id="IPR007110">
    <property type="entry name" value="Ig-like_dom"/>
</dbReference>
<dbReference type="Proteomes" id="UP000279307">
    <property type="component" value="Chromosome 6"/>
</dbReference>
<dbReference type="Gene3D" id="2.60.40.10">
    <property type="entry name" value="Immunoglobulins"/>
    <property type="match status" value="1"/>
</dbReference>
<feature type="region of interest" description="Disordered" evidence="2">
    <location>
        <begin position="311"/>
        <end position="339"/>
    </location>
</feature>
<dbReference type="InterPro" id="IPR013098">
    <property type="entry name" value="Ig_I-set"/>
</dbReference>
<protein>
    <recommendedName>
        <fullName evidence="3">Ig-like domain-containing protein</fullName>
    </recommendedName>
</protein>
<reference evidence="4" key="2">
    <citation type="submission" date="2018-07" db="EMBL/GenBank/DDBJ databases">
        <authorList>
            <person name="Mckenzie S.K."/>
            <person name="Kronauer D.J.C."/>
        </authorList>
    </citation>
    <scope>NUCLEOTIDE SEQUENCE</scope>
    <source>
        <strain evidence="4">Clonal line C1</strain>
    </source>
</reference>
<reference evidence="4" key="1">
    <citation type="journal article" date="2018" name="Genome Res.">
        <title>The genomic architecture and molecular evolution of ant odorant receptors.</title>
        <authorList>
            <person name="McKenzie S.K."/>
            <person name="Kronauer D.J.C."/>
        </authorList>
    </citation>
    <scope>NUCLEOTIDE SEQUENCE [LARGE SCALE GENOMIC DNA]</scope>
    <source>
        <strain evidence="4">Clonal line C1</strain>
    </source>
</reference>
<evidence type="ECO:0000256" key="1">
    <source>
        <dbReference type="ARBA" id="ARBA00023319"/>
    </source>
</evidence>
<dbReference type="SUPFAM" id="SSF48726">
    <property type="entry name" value="Immunoglobulin"/>
    <property type="match status" value="1"/>
</dbReference>
<dbReference type="PROSITE" id="PS50835">
    <property type="entry name" value="IG_LIKE"/>
    <property type="match status" value="1"/>
</dbReference>
<dbReference type="InterPro" id="IPR036179">
    <property type="entry name" value="Ig-like_dom_sf"/>
</dbReference>
<dbReference type="FunFam" id="2.60.40.10:FF:000107">
    <property type="entry name" value="Myosin, light chain kinase a"/>
    <property type="match status" value="1"/>
</dbReference>
<dbReference type="PANTHER" id="PTHR19890">
    <property type="entry name" value="FIBROBLAST GROWTH FACTOR RECEPTOR"/>
    <property type="match status" value="1"/>
</dbReference>
<sequence>SSLVVEAYEYVPDSEIASSIVATSLTTGSEEDLLSPKETPIFDTDVEESAPEIIKTLPQLVPTKDGELTRLEVKVKGKPKPKGKWYKQGVEIIPSQEFQIEEFEDGTSVLTIAETFPDDTGEIVFEAYNPLGVSTTMTYLSVEGILGTKEYRKPEWVTHMEEMQEALRGKNRTRRLDVTDCMLNDAECSYSSDSLDDRALKDESSQRDSSTVISEFSSTRTLMNIDNETDAFVEPKANNVGKYDFAVEEIPSTSSVIDLKDNSMSILNTQDMNIKHQKYNENMIEILNTSKQLPVDPTEYKKNFAEFPSMKHEKKIQEYQSPIEEKSETAKMSDQRNPD</sequence>
<evidence type="ECO:0000259" key="3">
    <source>
        <dbReference type="PROSITE" id="PS50835"/>
    </source>
</evidence>
<dbReference type="EMBL" id="QOIP01000006">
    <property type="protein sequence ID" value="RLU21523.1"/>
    <property type="molecule type" value="Genomic_DNA"/>
</dbReference>
<organism evidence="4">
    <name type="scientific">Ooceraea biroi</name>
    <name type="common">Clonal raider ant</name>
    <name type="synonym">Cerapachys biroi</name>
    <dbReference type="NCBI Taxonomy" id="2015173"/>
    <lineage>
        <taxon>Eukaryota</taxon>
        <taxon>Metazoa</taxon>
        <taxon>Ecdysozoa</taxon>
        <taxon>Arthropoda</taxon>
        <taxon>Hexapoda</taxon>
        <taxon>Insecta</taxon>
        <taxon>Pterygota</taxon>
        <taxon>Neoptera</taxon>
        <taxon>Endopterygota</taxon>
        <taxon>Hymenoptera</taxon>
        <taxon>Apocrita</taxon>
        <taxon>Aculeata</taxon>
        <taxon>Formicoidea</taxon>
        <taxon>Formicidae</taxon>
        <taxon>Dorylinae</taxon>
        <taxon>Ooceraea</taxon>
    </lineage>
</organism>
<accession>A0A3L8DMS3</accession>
<keyword evidence="1" id="KW-0393">Immunoglobulin domain</keyword>
<name>A0A3L8DMS3_OOCBI</name>
<dbReference type="InterPro" id="IPR013783">
    <property type="entry name" value="Ig-like_fold"/>
</dbReference>
<gene>
    <name evidence="4" type="ORF">DMN91_005896</name>
</gene>
<dbReference type="InterPro" id="IPR052615">
    <property type="entry name" value="FGFRL"/>
</dbReference>
<dbReference type="AlphaFoldDB" id="A0A3L8DMS3"/>
<feature type="non-terminal residue" evidence="4">
    <location>
        <position position="339"/>
    </location>
</feature>
<comment type="caution">
    <text evidence="4">The sequence shown here is derived from an EMBL/GenBank/DDBJ whole genome shotgun (WGS) entry which is preliminary data.</text>
</comment>
<feature type="non-terminal residue" evidence="4">
    <location>
        <position position="1"/>
    </location>
</feature>
<feature type="domain" description="Ig-like" evidence="3">
    <location>
        <begin position="51"/>
        <end position="141"/>
    </location>
</feature>
<dbReference type="Pfam" id="PF07679">
    <property type="entry name" value="I-set"/>
    <property type="match status" value="1"/>
</dbReference>
<evidence type="ECO:0000313" key="4">
    <source>
        <dbReference type="EMBL" id="RLU21523.1"/>
    </source>
</evidence>
<evidence type="ECO:0000256" key="2">
    <source>
        <dbReference type="SAM" id="MobiDB-lite"/>
    </source>
</evidence>
<dbReference type="PANTHER" id="PTHR19890:SF10">
    <property type="entry name" value="FIBROBLAST GROWTH FACTOR RECEPTOR-LIKE 1"/>
    <property type="match status" value="1"/>
</dbReference>